<feature type="domain" description="TfoX N-terminal" evidence="1">
    <location>
        <begin position="13"/>
        <end position="105"/>
    </location>
</feature>
<dbReference type="RefSeq" id="WP_261618028.1">
    <property type="nucleotide sequence ID" value="NZ_JALIDZ010000012.1"/>
</dbReference>
<keyword evidence="3" id="KW-1185">Reference proteome</keyword>
<dbReference type="PANTHER" id="PTHR36121:SF1">
    <property type="entry name" value="PROTEIN SXY"/>
    <property type="match status" value="1"/>
</dbReference>
<evidence type="ECO:0000313" key="3">
    <source>
        <dbReference type="Proteomes" id="UP001320898"/>
    </source>
</evidence>
<dbReference type="Pfam" id="PF04993">
    <property type="entry name" value="TfoX_N"/>
    <property type="match status" value="1"/>
</dbReference>
<name>A0AAW5R5Q6_9HYPH</name>
<dbReference type="SUPFAM" id="SSF159894">
    <property type="entry name" value="YgaC/TfoX-N like"/>
    <property type="match status" value="1"/>
</dbReference>
<organism evidence="2 3">
    <name type="scientific">Microbaculum marinisediminis</name>
    <dbReference type="NCBI Taxonomy" id="2931392"/>
    <lineage>
        <taxon>Bacteria</taxon>
        <taxon>Pseudomonadati</taxon>
        <taxon>Pseudomonadota</taxon>
        <taxon>Alphaproteobacteria</taxon>
        <taxon>Hyphomicrobiales</taxon>
        <taxon>Tepidamorphaceae</taxon>
        <taxon>Microbaculum</taxon>
    </lineage>
</organism>
<gene>
    <name evidence="2" type="ORF">MUB46_21460</name>
</gene>
<dbReference type="InterPro" id="IPR047525">
    <property type="entry name" value="TfoX-like"/>
</dbReference>
<protein>
    <submittedName>
        <fullName evidence="2">TfoX/Sxy family protein</fullName>
    </submittedName>
</protein>
<accession>A0AAW5R5Q6</accession>
<dbReference type="Proteomes" id="UP001320898">
    <property type="component" value="Unassembled WGS sequence"/>
</dbReference>
<dbReference type="EMBL" id="JALIDZ010000012">
    <property type="protein sequence ID" value="MCT8974442.1"/>
    <property type="molecule type" value="Genomic_DNA"/>
</dbReference>
<reference evidence="2 3" key="1">
    <citation type="submission" date="2022-04" db="EMBL/GenBank/DDBJ databases">
        <authorList>
            <person name="Ye Y.-Q."/>
            <person name="Du Z.-J."/>
        </authorList>
    </citation>
    <scope>NUCLEOTIDE SEQUENCE [LARGE SCALE GENOMIC DNA]</scope>
    <source>
        <strain evidence="2 3">A6E488</strain>
    </source>
</reference>
<dbReference type="AlphaFoldDB" id="A0AAW5R5Q6"/>
<dbReference type="InterPro" id="IPR007076">
    <property type="entry name" value="TfoX_N"/>
</dbReference>
<dbReference type="PANTHER" id="PTHR36121">
    <property type="entry name" value="PROTEIN SXY"/>
    <property type="match status" value="1"/>
</dbReference>
<comment type="caution">
    <text evidence="2">The sequence shown here is derived from an EMBL/GenBank/DDBJ whole genome shotgun (WGS) entry which is preliminary data.</text>
</comment>
<dbReference type="Gene3D" id="3.30.1460.30">
    <property type="entry name" value="YgaC/TfoX-N like chaperone"/>
    <property type="match status" value="1"/>
</dbReference>
<proteinExistence type="predicted"/>
<sequence>MAITSEYSDFVTELFAGFGPVRLRGMFGGTGIFHDDVMIGLIADGTIFLRTDAALAADMAAEGSTPFVYSSTSKTVEMPYWRLPERLIDEPDDLAAWARRAYQAAAQARKPKKKRSKKAV</sequence>
<evidence type="ECO:0000259" key="1">
    <source>
        <dbReference type="Pfam" id="PF04993"/>
    </source>
</evidence>
<evidence type="ECO:0000313" key="2">
    <source>
        <dbReference type="EMBL" id="MCT8974442.1"/>
    </source>
</evidence>